<evidence type="ECO:0000256" key="1">
    <source>
        <dbReference type="ARBA" id="ARBA00005234"/>
    </source>
</evidence>
<dbReference type="GO" id="GO:0060255">
    <property type="term" value="P:regulation of macromolecule metabolic process"/>
    <property type="evidence" value="ECO:0007669"/>
    <property type="project" value="UniProtKB-ARBA"/>
</dbReference>
<evidence type="ECO:0000313" key="8">
    <source>
        <dbReference type="EMBL" id="OCF27516.1"/>
    </source>
</evidence>
<dbReference type="PROSITE" id="PS50600">
    <property type="entry name" value="ULP_PROTEASE"/>
    <property type="match status" value="1"/>
</dbReference>
<reference evidence="8" key="3">
    <citation type="submission" date="2014-01" db="EMBL/GenBank/DDBJ databases">
        <title>Evolution of pathogenesis and genome organization in the Tremellales.</title>
        <authorList>
            <person name="Cuomo C."/>
            <person name="Litvintseva A."/>
            <person name="Heitman J."/>
            <person name="Chen Y."/>
            <person name="Sun S."/>
            <person name="Springer D."/>
            <person name="Dromer F."/>
            <person name="Young S."/>
            <person name="Zeng Q."/>
            <person name="Chapman S."/>
            <person name="Gujja S."/>
            <person name="Saif S."/>
            <person name="Birren B."/>
        </authorList>
    </citation>
    <scope>NUCLEOTIDE SEQUENCE</scope>
    <source>
        <strain evidence="8">CBS 10118</strain>
    </source>
</reference>
<feature type="compositionally biased region" description="Low complexity" evidence="6">
    <location>
        <begin position="199"/>
        <end position="211"/>
    </location>
</feature>
<evidence type="ECO:0000256" key="4">
    <source>
        <dbReference type="ARBA" id="ARBA00022807"/>
    </source>
</evidence>
<dbReference type="FunFam" id="3.40.395.10:FF:000001">
    <property type="entry name" value="Sentrin-specific protease 1"/>
    <property type="match status" value="1"/>
</dbReference>
<keyword evidence="5" id="KW-0175">Coiled coil</keyword>
<dbReference type="InterPro" id="IPR003653">
    <property type="entry name" value="Peptidase_C48_C"/>
</dbReference>
<dbReference type="SUPFAM" id="SSF54001">
    <property type="entry name" value="Cysteine proteinases"/>
    <property type="match status" value="1"/>
</dbReference>
<dbReference type="RefSeq" id="XP_019048586.1">
    <property type="nucleotide sequence ID" value="XM_019189024.1"/>
</dbReference>
<evidence type="ECO:0000256" key="5">
    <source>
        <dbReference type="SAM" id="Coils"/>
    </source>
</evidence>
<evidence type="ECO:0000313" key="10">
    <source>
        <dbReference type="Proteomes" id="UP000092730"/>
    </source>
</evidence>
<dbReference type="GeneID" id="30206757"/>
<dbReference type="GO" id="GO:0005634">
    <property type="term" value="C:nucleus"/>
    <property type="evidence" value="ECO:0007669"/>
    <property type="project" value="TreeGrafter"/>
</dbReference>
<dbReference type="EMBL" id="KI894019">
    <property type="protein sequence ID" value="OCF27516.1"/>
    <property type="molecule type" value="Genomic_DNA"/>
</dbReference>
<feature type="region of interest" description="Disordered" evidence="6">
    <location>
        <begin position="83"/>
        <end position="309"/>
    </location>
</feature>
<dbReference type="PANTHER" id="PTHR12606:SF141">
    <property type="entry name" value="GH15225P-RELATED"/>
    <property type="match status" value="1"/>
</dbReference>
<dbReference type="InterPro" id="IPR038765">
    <property type="entry name" value="Papain-like_cys_pep_sf"/>
</dbReference>
<feature type="region of interest" description="Disordered" evidence="6">
    <location>
        <begin position="1"/>
        <end position="54"/>
    </location>
</feature>
<reference evidence="9" key="2">
    <citation type="submission" date="2013-07" db="EMBL/GenBank/DDBJ databases">
        <authorList>
            <consortium name="The Broad Institute Genome Sequencing Platform"/>
            <person name="Cuomo C."/>
            <person name="Litvintseva A."/>
            <person name="Chen Y."/>
            <person name="Heitman J."/>
            <person name="Sun S."/>
            <person name="Springer D."/>
            <person name="Dromer F."/>
            <person name="Young S.K."/>
            <person name="Zeng Q."/>
            <person name="Gargeya S."/>
            <person name="Fitzgerald M."/>
            <person name="Abouelleil A."/>
            <person name="Alvarado L."/>
            <person name="Berlin A.M."/>
            <person name="Chapman S.B."/>
            <person name="Dewar J."/>
            <person name="Goldberg J."/>
            <person name="Griggs A."/>
            <person name="Gujja S."/>
            <person name="Hansen M."/>
            <person name="Howarth C."/>
            <person name="Imamovic A."/>
            <person name="Larimer J."/>
            <person name="McCowan C."/>
            <person name="Murphy C."/>
            <person name="Pearson M."/>
            <person name="Priest M."/>
            <person name="Roberts A."/>
            <person name="Saif S."/>
            <person name="Shea T."/>
            <person name="Sykes S."/>
            <person name="Wortman J."/>
            <person name="Nusbaum C."/>
            <person name="Birren B."/>
        </authorList>
    </citation>
    <scope>NUCLEOTIDE SEQUENCE</scope>
    <source>
        <strain evidence="9">CBS 10118</strain>
    </source>
</reference>
<feature type="compositionally biased region" description="Polar residues" evidence="6">
    <location>
        <begin position="38"/>
        <end position="54"/>
    </location>
</feature>
<sequence length="696" mass="79306">MSKSILKRRSSSVSDSANHNHHQTKRRRSSSQQRKASNLNQHQQSARSAPEQSKTFYEIGSNILKKFVPSMFSNTPQEIFEIHPGGSLDMLESYNKPPSPSSRIPNGHSAGSSSAHPIDVSELDDDAEIPFSSKPKNSGRSVSPKKLETNGIAGPSRQMKPLSPDLSPNLFPETFSQVVSQSQLPTPPDSQDVKKTEKGSSSTKKLLLPDLKQLDQHPPTPPDSQKAGTIPRSGLMKYTFEYNADKRAGPSSLSKQPSRPDVHVDVDSTPRPKKKGWEKRSVSPSESVTSSSSSVQYRRRKKSSNLRSPEKIKEIENSFTLRWVTNLESDEKVKADPKLSRAVESVKNLFVGRSISNPQEIVQRTLTHAGFNDKSTYAKMLMSHQPRFTTIDDKITSTKTTYDPVKKRQQGRDARDQSQRLPVFDLDRVYQTIAEIQDEESRKEEEIKEKLKAKKPKVPKLLNPEQEAQVTAHLKDPAFKSRVSTAECEAKSIQRLKNGTWLDDEIMNFYIALMDERAKEKGNLKLHAFNSFFYQRLSEKGYSAVKRWTKKIDLFSKDLVIFPVNIGNMHWTACAINLKEKRIEYYDSMGDFGAHRNGIFRRVRGYLNDEHKERKKTPFDFEGWTEEFNDNTPQQDNGSDCGVFSCQTLEMITRGRDLKNQPFEFTSENMPFFRRLMVWEIANRKLEKRTWGSPAL</sequence>
<dbReference type="OrthoDB" id="1939479at2759"/>
<feature type="compositionally biased region" description="Basic residues" evidence="6">
    <location>
        <begin position="19"/>
        <end position="29"/>
    </location>
</feature>
<feature type="compositionally biased region" description="Polar residues" evidence="6">
    <location>
        <begin position="174"/>
        <end position="184"/>
    </location>
</feature>
<comment type="similarity">
    <text evidence="1">Belongs to the peptidase C48 family.</text>
</comment>
<feature type="compositionally biased region" description="Basic and acidic residues" evidence="6">
    <location>
        <begin position="258"/>
        <end position="270"/>
    </location>
</feature>
<organism evidence="8">
    <name type="scientific">Kwoniella bestiolae CBS 10118</name>
    <dbReference type="NCBI Taxonomy" id="1296100"/>
    <lineage>
        <taxon>Eukaryota</taxon>
        <taxon>Fungi</taxon>
        <taxon>Dikarya</taxon>
        <taxon>Basidiomycota</taxon>
        <taxon>Agaricomycotina</taxon>
        <taxon>Tremellomycetes</taxon>
        <taxon>Tremellales</taxon>
        <taxon>Cryptococcaceae</taxon>
        <taxon>Kwoniella</taxon>
    </lineage>
</organism>
<dbReference type="GO" id="GO:0080090">
    <property type="term" value="P:regulation of primary metabolic process"/>
    <property type="evidence" value="ECO:0007669"/>
    <property type="project" value="UniProtKB-ARBA"/>
</dbReference>
<evidence type="ECO:0000259" key="7">
    <source>
        <dbReference type="PROSITE" id="PS50600"/>
    </source>
</evidence>
<dbReference type="GO" id="GO:0016926">
    <property type="term" value="P:protein desumoylation"/>
    <property type="evidence" value="ECO:0007669"/>
    <property type="project" value="TreeGrafter"/>
</dbReference>
<protein>
    <recommendedName>
        <fullName evidence="7">Ubiquitin-like protease family profile domain-containing protein</fullName>
    </recommendedName>
</protein>
<dbReference type="PANTHER" id="PTHR12606">
    <property type="entry name" value="SENTRIN/SUMO-SPECIFIC PROTEASE"/>
    <property type="match status" value="1"/>
</dbReference>
<dbReference type="GO" id="GO:0016929">
    <property type="term" value="F:deSUMOylase activity"/>
    <property type="evidence" value="ECO:0007669"/>
    <property type="project" value="TreeGrafter"/>
</dbReference>
<accession>A0A1B9G928</accession>
<evidence type="ECO:0000256" key="3">
    <source>
        <dbReference type="ARBA" id="ARBA00022801"/>
    </source>
</evidence>
<evidence type="ECO:0000256" key="6">
    <source>
        <dbReference type="SAM" id="MobiDB-lite"/>
    </source>
</evidence>
<dbReference type="Pfam" id="PF02902">
    <property type="entry name" value="Peptidase_C48"/>
    <property type="match status" value="1"/>
</dbReference>
<dbReference type="EMBL" id="CP144542">
    <property type="protein sequence ID" value="WVW81658.1"/>
    <property type="molecule type" value="Genomic_DNA"/>
</dbReference>
<feature type="compositionally biased region" description="Basic residues" evidence="6">
    <location>
        <begin position="1"/>
        <end position="10"/>
    </location>
</feature>
<gene>
    <name evidence="8" type="ORF">I302_02358</name>
    <name evidence="9" type="ORF">I302_103653</name>
</gene>
<dbReference type="GO" id="GO:0006508">
    <property type="term" value="P:proteolysis"/>
    <property type="evidence" value="ECO:0007669"/>
    <property type="project" value="UniProtKB-KW"/>
</dbReference>
<reference evidence="9" key="4">
    <citation type="submission" date="2024-02" db="EMBL/GenBank/DDBJ databases">
        <title>Comparative genomics of Cryptococcus and Kwoniella reveals pathogenesis evolution and contrasting modes of karyotype evolution via chromosome fusion or intercentromeric recombination.</title>
        <authorList>
            <person name="Coelho M.A."/>
            <person name="David-Palma M."/>
            <person name="Shea T."/>
            <person name="Bowers K."/>
            <person name="McGinley-Smith S."/>
            <person name="Mohammad A.W."/>
            <person name="Gnirke A."/>
            <person name="Yurkov A.M."/>
            <person name="Nowrousian M."/>
            <person name="Sun S."/>
            <person name="Cuomo C.A."/>
            <person name="Heitman J."/>
        </authorList>
    </citation>
    <scope>NUCLEOTIDE SEQUENCE</scope>
    <source>
        <strain evidence="9">CBS 10118</strain>
    </source>
</reference>
<evidence type="ECO:0000313" key="9">
    <source>
        <dbReference type="EMBL" id="WVW81658.1"/>
    </source>
</evidence>
<keyword evidence="10" id="KW-1185">Reference proteome</keyword>
<feature type="compositionally biased region" description="Polar residues" evidence="6">
    <location>
        <begin position="101"/>
        <end position="115"/>
    </location>
</feature>
<dbReference type="Proteomes" id="UP000092730">
    <property type="component" value="Chromosome 2"/>
</dbReference>
<dbReference type="STRING" id="1296100.A0A1B9G928"/>
<keyword evidence="4" id="KW-0788">Thiol protease</keyword>
<feature type="coiled-coil region" evidence="5">
    <location>
        <begin position="426"/>
        <end position="454"/>
    </location>
</feature>
<dbReference type="VEuPathDB" id="FungiDB:I302_02358"/>
<dbReference type="KEGG" id="kbi:30206757"/>
<proteinExistence type="inferred from homology"/>
<reference evidence="8" key="1">
    <citation type="submission" date="2013-07" db="EMBL/GenBank/DDBJ databases">
        <title>The Genome Sequence of Cryptococcus bestiolae CBS10118.</title>
        <authorList>
            <consortium name="The Broad Institute Genome Sequencing Platform"/>
            <person name="Cuomo C."/>
            <person name="Litvintseva A."/>
            <person name="Chen Y."/>
            <person name="Heitman J."/>
            <person name="Sun S."/>
            <person name="Springer D."/>
            <person name="Dromer F."/>
            <person name="Young S.K."/>
            <person name="Zeng Q."/>
            <person name="Gargeya S."/>
            <person name="Fitzgerald M."/>
            <person name="Abouelleil A."/>
            <person name="Alvarado L."/>
            <person name="Berlin A.M."/>
            <person name="Chapman S.B."/>
            <person name="Dewar J."/>
            <person name="Goldberg J."/>
            <person name="Griggs A."/>
            <person name="Gujja S."/>
            <person name="Hansen M."/>
            <person name="Howarth C."/>
            <person name="Imamovic A."/>
            <person name="Larimer J."/>
            <person name="McCowan C."/>
            <person name="Murphy C."/>
            <person name="Pearson M."/>
            <person name="Priest M."/>
            <person name="Roberts A."/>
            <person name="Saif S."/>
            <person name="Shea T."/>
            <person name="Sykes S."/>
            <person name="Wortman J."/>
            <person name="Nusbaum C."/>
            <person name="Birren B."/>
        </authorList>
    </citation>
    <scope>NUCLEOTIDE SEQUENCE [LARGE SCALE GENOMIC DNA]</scope>
    <source>
        <strain evidence="8">CBS 10118</strain>
    </source>
</reference>
<keyword evidence="2" id="KW-0645">Protease</keyword>
<dbReference type="AlphaFoldDB" id="A0A1B9G928"/>
<name>A0A1B9G928_9TREE</name>
<dbReference type="Gene3D" id="3.40.395.10">
    <property type="entry name" value="Adenoviral Proteinase, Chain A"/>
    <property type="match status" value="1"/>
</dbReference>
<keyword evidence="3" id="KW-0378">Hydrolase</keyword>
<feature type="domain" description="Ubiquitin-like protease family profile" evidence="7">
    <location>
        <begin position="486"/>
        <end position="652"/>
    </location>
</feature>
<evidence type="ECO:0000256" key="2">
    <source>
        <dbReference type="ARBA" id="ARBA00022670"/>
    </source>
</evidence>
<feature type="compositionally biased region" description="Low complexity" evidence="6">
    <location>
        <begin position="282"/>
        <end position="296"/>
    </location>
</feature>